<dbReference type="AlphaFoldDB" id="A0A2K0T183"/>
<sequence>MLRRSSLVIIVAAVTAATATTLSLRSDQQLGNVTELSLVEQSVNTEAEPSDWIALPLCALKCVTTGCSNLDISCICKNVNQSSHTLSCLKSSCSFSDGLLTMSLAQDTCGSPIRDRSGRFRAMNYSLGFITLTIAVIRFASKFLFSIRQGFGPDDWALFTAAFIGIPCIAFNVWGLVGNGLGRDIWTLAPSAITKLAQWFVAMEIFYVVIMTIIKISLTLFYLDLFTGTHFRKLVWGTVVLLAASCISFVIGTLVQCVPLEFTWEQFSGSDSSQGQCMDINAFGWANAAVNIAIDLWLLAIPLIQLYKLDTHWKRKLSAASMFLTGVMYDPSSIFTGGVQLTDLFIVRATAISIVRLQSLLHFGNSANPTWDHWNVAYWSTVEVNVSIICTCLPSIRLILAHLFPRIIGSSLGLPPVSEDSWIGEKITSPNPLDVESHELCNSRSIDGTSKTSVSVQPIGGLFQA</sequence>
<dbReference type="Pfam" id="PF05730">
    <property type="entry name" value="CFEM"/>
    <property type="match status" value="1"/>
</dbReference>
<evidence type="ECO:0000259" key="16">
    <source>
        <dbReference type="SMART" id="SM00747"/>
    </source>
</evidence>
<evidence type="ECO:0000256" key="7">
    <source>
        <dbReference type="ARBA" id="ARBA00022692"/>
    </source>
</evidence>
<evidence type="ECO:0000256" key="5">
    <source>
        <dbReference type="ARBA" id="ARBA00022525"/>
    </source>
</evidence>
<keyword evidence="7 14" id="KW-0812">Transmembrane</keyword>
<evidence type="ECO:0000256" key="10">
    <source>
        <dbReference type="ARBA" id="ARBA00023136"/>
    </source>
</evidence>
<evidence type="ECO:0000256" key="3">
    <source>
        <dbReference type="ARBA" id="ARBA00004613"/>
    </source>
</evidence>
<protein>
    <recommendedName>
        <fullName evidence="16">CFEM domain-containing protein</fullName>
    </recommendedName>
</protein>
<evidence type="ECO:0000256" key="8">
    <source>
        <dbReference type="ARBA" id="ARBA00022729"/>
    </source>
</evidence>
<evidence type="ECO:0000256" key="11">
    <source>
        <dbReference type="ARBA" id="ARBA00023157"/>
    </source>
</evidence>
<dbReference type="EMBL" id="MTYH01000083">
    <property type="protein sequence ID" value="PNP39270.1"/>
    <property type="molecule type" value="Genomic_DNA"/>
</dbReference>
<comment type="subcellular location">
    <subcellularLocation>
        <location evidence="2">Membrane</location>
        <topology evidence="2">Lipid-anchor</topology>
        <topology evidence="2">GPI-anchor</topology>
    </subcellularLocation>
    <subcellularLocation>
        <location evidence="1">Membrane</location>
        <topology evidence="1">Multi-pass membrane protein</topology>
    </subcellularLocation>
    <subcellularLocation>
        <location evidence="3">Secreted</location>
    </subcellularLocation>
</comment>
<evidence type="ECO:0000256" key="13">
    <source>
        <dbReference type="ARBA" id="ARBA00038359"/>
    </source>
</evidence>
<dbReference type="InterPro" id="IPR008427">
    <property type="entry name" value="Extracellular_membr_CFEM_dom"/>
</dbReference>
<gene>
    <name evidence="17" type="ORF">TGAMA5MH_08688</name>
</gene>
<evidence type="ECO:0000256" key="9">
    <source>
        <dbReference type="ARBA" id="ARBA00022989"/>
    </source>
</evidence>
<keyword evidence="12" id="KW-0449">Lipoprotein</keyword>
<dbReference type="SMART" id="SM00747">
    <property type="entry name" value="CFEM"/>
    <property type="match status" value="1"/>
</dbReference>
<feature type="transmembrane region" description="Helical" evidence="14">
    <location>
        <begin position="157"/>
        <end position="177"/>
    </location>
</feature>
<feature type="chain" id="PRO_5014400730" description="CFEM domain-containing protein" evidence="15">
    <location>
        <begin position="20"/>
        <end position="465"/>
    </location>
</feature>
<feature type="domain" description="CFEM" evidence="16">
    <location>
        <begin position="51"/>
        <end position="110"/>
    </location>
</feature>
<keyword evidence="6" id="KW-0336">GPI-anchor</keyword>
<dbReference type="GO" id="GO:0098552">
    <property type="term" value="C:side of membrane"/>
    <property type="evidence" value="ECO:0007669"/>
    <property type="project" value="UniProtKB-KW"/>
</dbReference>
<evidence type="ECO:0000256" key="2">
    <source>
        <dbReference type="ARBA" id="ARBA00004589"/>
    </source>
</evidence>
<comment type="similarity">
    <text evidence="13">Belongs to the SAT4 family.</text>
</comment>
<dbReference type="InterPro" id="IPR052337">
    <property type="entry name" value="SAT4-like"/>
</dbReference>
<evidence type="ECO:0000256" key="15">
    <source>
        <dbReference type="SAM" id="SignalP"/>
    </source>
</evidence>
<reference evidence="17 18" key="1">
    <citation type="submission" date="2017-02" db="EMBL/GenBank/DDBJ databases">
        <title>Genomes of Trichoderma spp. with biocontrol activity.</title>
        <authorList>
            <person name="Gardiner D."/>
            <person name="Kazan K."/>
            <person name="Vos C."/>
            <person name="Harvey P."/>
        </authorList>
    </citation>
    <scope>NUCLEOTIDE SEQUENCE [LARGE SCALE GENOMIC DNA]</scope>
    <source>
        <strain evidence="17 18">A5MH</strain>
    </source>
</reference>
<name>A0A2K0T183_9HYPO</name>
<dbReference type="GO" id="GO:0005576">
    <property type="term" value="C:extracellular region"/>
    <property type="evidence" value="ECO:0007669"/>
    <property type="project" value="UniProtKB-SubCell"/>
</dbReference>
<evidence type="ECO:0000256" key="6">
    <source>
        <dbReference type="ARBA" id="ARBA00022622"/>
    </source>
</evidence>
<organism evidence="17 18">
    <name type="scientific">Trichoderma gamsii</name>
    <dbReference type="NCBI Taxonomy" id="398673"/>
    <lineage>
        <taxon>Eukaryota</taxon>
        <taxon>Fungi</taxon>
        <taxon>Dikarya</taxon>
        <taxon>Ascomycota</taxon>
        <taxon>Pezizomycotina</taxon>
        <taxon>Sordariomycetes</taxon>
        <taxon>Hypocreomycetidae</taxon>
        <taxon>Hypocreales</taxon>
        <taxon>Hypocreaceae</taxon>
        <taxon>Trichoderma</taxon>
    </lineage>
</organism>
<dbReference type="PANTHER" id="PTHR33048">
    <property type="entry name" value="PTH11-LIKE INTEGRAL MEMBRANE PROTEIN (AFU_ORTHOLOGUE AFUA_5G11245)"/>
    <property type="match status" value="1"/>
</dbReference>
<evidence type="ECO:0000256" key="12">
    <source>
        <dbReference type="ARBA" id="ARBA00023288"/>
    </source>
</evidence>
<keyword evidence="10 14" id="KW-0472">Membrane</keyword>
<evidence type="ECO:0000256" key="14">
    <source>
        <dbReference type="SAM" id="Phobius"/>
    </source>
</evidence>
<dbReference type="OrthoDB" id="2496787at2759"/>
<keyword evidence="9 14" id="KW-1133">Transmembrane helix</keyword>
<keyword evidence="5" id="KW-0964">Secreted</keyword>
<evidence type="ECO:0000256" key="4">
    <source>
        <dbReference type="ARBA" id="ARBA00010031"/>
    </source>
</evidence>
<feature type="transmembrane region" description="Helical" evidence="14">
    <location>
        <begin position="197"/>
        <end position="222"/>
    </location>
</feature>
<keyword evidence="11" id="KW-1015">Disulfide bond</keyword>
<feature type="signal peptide" evidence="15">
    <location>
        <begin position="1"/>
        <end position="19"/>
    </location>
</feature>
<accession>A0A2K0T183</accession>
<feature type="transmembrane region" description="Helical" evidence="14">
    <location>
        <begin position="288"/>
        <end position="307"/>
    </location>
</feature>
<evidence type="ECO:0000256" key="1">
    <source>
        <dbReference type="ARBA" id="ARBA00004141"/>
    </source>
</evidence>
<feature type="transmembrane region" description="Helical" evidence="14">
    <location>
        <begin position="125"/>
        <end position="145"/>
    </location>
</feature>
<dbReference type="Proteomes" id="UP000236546">
    <property type="component" value="Unassembled WGS sequence"/>
</dbReference>
<proteinExistence type="inferred from homology"/>
<feature type="transmembrane region" description="Helical" evidence="14">
    <location>
        <begin position="234"/>
        <end position="255"/>
    </location>
</feature>
<evidence type="ECO:0000313" key="18">
    <source>
        <dbReference type="Proteomes" id="UP000236546"/>
    </source>
</evidence>
<evidence type="ECO:0000313" key="17">
    <source>
        <dbReference type="EMBL" id="PNP39270.1"/>
    </source>
</evidence>
<comment type="similarity">
    <text evidence="4">Belongs to the RBT5 family.</text>
</comment>
<dbReference type="PANTHER" id="PTHR33048:SF143">
    <property type="entry name" value="EXTRACELLULAR MEMBRANE PROTEIN CFEM DOMAIN-CONTAINING PROTEIN-RELATED"/>
    <property type="match status" value="1"/>
</dbReference>
<keyword evidence="6" id="KW-0325">Glycoprotein</keyword>
<dbReference type="Pfam" id="PF20684">
    <property type="entry name" value="Fung_rhodopsin"/>
    <property type="match status" value="1"/>
</dbReference>
<keyword evidence="8 15" id="KW-0732">Signal</keyword>
<dbReference type="InterPro" id="IPR049326">
    <property type="entry name" value="Rhodopsin_dom_fungi"/>
</dbReference>
<comment type="caution">
    <text evidence="17">The sequence shown here is derived from an EMBL/GenBank/DDBJ whole genome shotgun (WGS) entry which is preliminary data.</text>
</comment>